<dbReference type="AlphaFoldDB" id="A0AAV9QFG4"/>
<organism evidence="3 4">
    <name type="scientific">Vermiconidia calcicola</name>
    <dbReference type="NCBI Taxonomy" id="1690605"/>
    <lineage>
        <taxon>Eukaryota</taxon>
        <taxon>Fungi</taxon>
        <taxon>Dikarya</taxon>
        <taxon>Ascomycota</taxon>
        <taxon>Pezizomycotina</taxon>
        <taxon>Dothideomycetes</taxon>
        <taxon>Dothideomycetidae</taxon>
        <taxon>Mycosphaerellales</taxon>
        <taxon>Extremaceae</taxon>
        <taxon>Vermiconidia</taxon>
    </lineage>
</organism>
<keyword evidence="2" id="KW-0732">Signal</keyword>
<dbReference type="Proteomes" id="UP001345827">
    <property type="component" value="Unassembled WGS sequence"/>
</dbReference>
<evidence type="ECO:0000256" key="2">
    <source>
        <dbReference type="SAM" id="SignalP"/>
    </source>
</evidence>
<feature type="signal peptide" evidence="2">
    <location>
        <begin position="1"/>
        <end position="22"/>
    </location>
</feature>
<proteinExistence type="predicted"/>
<comment type="caution">
    <text evidence="3">The sequence shown here is derived from an EMBL/GenBank/DDBJ whole genome shotgun (WGS) entry which is preliminary data.</text>
</comment>
<evidence type="ECO:0000313" key="4">
    <source>
        <dbReference type="Proteomes" id="UP001345827"/>
    </source>
</evidence>
<feature type="compositionally biased region" description="Low complexity" evidence="1">
    <location>
        <begin position="67"/>
        <end position="98"/>
    </location>
</feature>
<evidence type="ECO:0000256" key="1">
    <source>
        <dbReference type="SAM" id="MobiDB-lite"/>
    </source>
</evidence>
<keyword evidence="4" id="KW-1185">Reference proteome</keyword>
<feature type="chain" id="PRO_5043832921" evidence="2">
    <location>
        <begin position="23"/>
        <end position="207"/>
    </location>
</feature>
<evidence type="ECO:0000313" key="3">
    <source>
        <dbReference type="EMBL" id="KAK5542396.1"/>
    </source>
</evidence>
<protein>
    <submittedName>
        <fullName evidence="3">Uncharacterized protein</fullName>
    </submittedName>
</protein>
<gene>
    <name evidence="3" type="ORF">LTR25_002281</name>
</gene>
<sequence length="207" mass="21719">MTPLQFMRFLVISLFSHTVVCGDEKWSALPECGAWTSSWREASAGAMLVACSSVHLEWTVSTNTTTTTAVNAPEGSSQTSSDSLTSTSTSNYTATAHSPSPFPTLPGSTGTDGALTSYSTKVVTFSGTNETSTTAILVTESSLMTSSSPTTSFSASPPVSTSASASASSNAGSGSSLDGIKIHLRSDFWYFLECILALDLYFFFMDI</sequence>
<reference evidence="3 4" key="1">
    <citation type="submission" date="2023-06" db="EMBL/GenBank/DDBJ databases">
        <title>Black Yeasts Isolated from many extreme environments.</title>
        <authorList>
            <person name="Coleine C."/>
            <person name="Stajich J.E."/>
            <person name="Selbmann L."/>
        </authorList>
    </citation>
    <scope>NUCLEOTIDE SEQUENCE [LARGE SCALE GENOMIC DNA]</scope>
    <source>
        <strain evidence="3 4">CCFEE 5887</strain>
    </source>
</reference>
<feature type="region of interest" description="Disordered" evidence="1">
    <location>
        <begin position="67"/>
        <end position="106"/>
    </location>
</feature>
<accession>A0AAV9QFG4</accession>
<dbReference type="EMBL" id="JAXLQG010000003">
    <property type="protein sequence ID" value="KAK5542396.1"/>
    <property type="molecule type" value="Genomic_DNA"/>
</dbReference>
<name>A0AAV9QFG4_9PEZI</name>